<feature type="signal peptide" evidence="6">
    <location>
        <begin position="1"/>
        <end position="21"/>
    </location>
</feature>
<proteinExistence type="predicted"/>
<dbReference type="PROSITE" id="PS51257">
    <property type="entry name" value="PROKAR_LIPOPROTEIN"/>
    <property type="match status" value="1"/>
</dbReference>
<organism evidence="8 9">
    <name type="scientific">Nitrogeniibacter mangrovi</name>
    <dbReference type="NCBI Taxonomy" id="2016596"/>
    <lineage>
        <taxon>Bacteria</taxon>
        <taxon>Pseudomonadati</taxon>
        <taxon>Pseudomonadota</taxon>
        <taxon>Betaproteobacteria</taxon>
        <taxon>Rhodocyclales</taxon>
        <taxon>Zoogloeaceae</taxon>
        <taxon>Nitrogeniibacter</taxon>
    </lineage>
</organism>
<protein>
    <recommendedName>
        <fullName evidence="5">Osmotically-inducible protein Y</fullName>
    </recommendedName>
</protein>
<keyword evidence="4" id="KW-0574">Periplasm</keyword>
<keyword evidence="2 6" id="KW-0732">Signal</keyword>
<evidence type="ECO:0000259" key="7">
    <source>
        <dbReference type="PROSITE" id="PS50914"/>
    </source>
</evidence>
<evidence type="ECO:0000256" key="3">
    <source>
        <dbReference type="ARBA" id="ARBA00022737"/>
    </source>
</evidence>
<dbReference type="PANTHER" id="PTHR34606">
    <property type="entry name" value="BON DOMAIN-CONTAINING PROTEIN"/>
    <property type="match status" value="1"/>
</dbReference>
<dbReference type="InterPro" id="IPR007055">
    <property type="entry name" value="BON_dom"/>
</dbReference>
<dbReference type="EMBL" id="CP048836">
    <property type="protein sequence ID" value="QID19508.1"/>
    <property type="molecule type" value="Genomic_DNA"/>
</dbReference>
<dbReference type="KEGG" id="azq:G3580_18920"/>
<feature type="chain" id="PRO_5025617483" description="Osmotically-inducible protein Y" evidence="6">
    <location>
        <begin position="22"/>
        <end position="104"/>
    </location>
</feature>
<gene>
    <name evidence="8" type="ORF">G3580_18920</name>
</gene>
<sequence length="104" mass="11275">MIDRRRAVAALALTAVLAACSATPTRESTGEYIDDSVITTRVKSAFVSDKAVDALDITVETFRGRVQLSGYADTPEQIDRAVELARNVKGVKSVTNDMRLKSTQ</sequence>
<evidence type="ECO:0000313" key="9">
    <source>
        <dbReference type="Proteomes" id="UP000501991"/>
    </source>
</evidence>
<evidence type="ECO:0000256" key="5">
    <source>
        <dbReference type="ARBA" id="ARBA00070588"/>
    </source>
</evidence>
<dbReference type="GO" id="GO:0042597">
    <property type="term" value="C:periplasmic space"/>
    <property type="evidence" value="ECO:0007669"/>
    <property type="project" value="UniProtKB-SubCell"/>
</dbReference>
<evidence type="ECO:0000256" key="4">
    <source>
        <dbReference type="ARBA" id="ARBA00022764"/>
    </source>
</evidence>
<name>A0A6C1B9Z4_9RHOO</name>
<evidence type="ECO:0000256" key="2">
    <source>
        <dbReference type="ARBA" id="ARBA00022729"/>
    </source>
</evidence>
<comment type="subcellular location">
    <subcellularLocation>
        <location evidence="1">Periplasm</location>
    </subcellularLocation>
</comment>
<accession>A0A6C1B9Z4</accession>
<keyword evidence="3" id="KW-0677">Repeat</keyword>
<dbReference type="FunFam" id="3.30.1340.30:FF:000001">
    <property type="entry name" value="Molecular chaperone OsmY"/>
    <property type="match status" value="1"/>
</dbReference>
<keyword evidence="9" id="KW-1185">Reference proteome</keyword>
<dbReference type="RefSeq" id="WP_173768184.1">
    <property type="nucleotide sequence ID" value="NZ_CP048836.1"/>
</dbReference>
<feature type="domain" description="BON" evidence="7">
    <location>
        <begin position="34"/>
        <end position="102"/>
    </location>
</feature>
<dbReference type="PROSITE" id="PS50914">
    <property type="entry name" value="BON"/>
    <property type="match status" value="1"/>
</dbReference>
<evidence type="ECO:0000256" key="6">
    <source>
        <dbReference type="SAM" id="SignalP"/>
    </source>
</evidence>
<dbReference type="PANTHER" id="PTHR34606:SF16">
    <property type="entry name" value="BON DOMAIN-CONTAINING PROTEIN"/>
    <property type="match status" value="1"/>
</dbReference>
<dbReference type="InterPro" id="IPR051686">
    <property type="entry name" value="Lipoprotein_DolP"/>
</dbReference>
<dbReference type="SMART" id="SM00749">
    <property type="entry name" value="BON"/>
    <property type="match status" value="1"/>
</dbReference>
<dbReference type="Proteomes" id="UP000501991">
    <property type="component" value="Chromosome"/>
</dbReference>
<dbReference type="Gene3D" id="3.30.1340.30">
    <property type="match status" value="1"/>
</dbReference>
<dbReference type="AlphaFoldDB" id="A0A6C1B9Z4"/>
<evidence type="ECO:0000256" key="1">
    <source>
        <dbReference type="ARBA" id="ARBA00004418"/>
    </source>
</evidence>
<dbReference type="InterPro" id="IPR014004">
    <property type="entry name" value="Transpt-assoc_nodulatn_dom_bac"/>
</dbReference>
<dbReference type="Pfam" id="PF04972">
    <property type="entry name" value="BON"/>
    <property type="match status" value="1"/>
</dbReference>
<reference evidence="8 9" key="1">
    <citation type="submission" date="2020-02" db="EMBL/GenBank/DDBJ databases">
        <title>Nitrogenibacter mangrovi gen. nov., sp. nov. isolated from mangrove sediment, a denitrifying betaproteobacterium.</title>
        <authorList>
            <person name="Liao H."/>
            <person name="Tian Y."/>
        </authorList>
    </citation>
    <scope>NUCLEOTIDE SEQUENCE [LARGE SCALE GENOMIC DNA]</scope>
    <source>
        <strain evidence="8 9">M9-3-2</strain>
    </source>
</reference>
<evidence type="ECO:0000313" key="8">
    <source>
        <dbReference type="EMBL" id="QID19508.1"/>
    </source>
</evidence>